<evidence type="ECO:0000313" key="7">
    <source>
        <dbReference type="Proteomes" id="UP000232163"/>
    </source>
</evidence>
<evidence type="ECO:0000313" key="6">
    <source>
        <dbReference type="EMBL" id="PIO44285.1"/>
    </source>
</evidence>
<reference evidence="7" key="1">
    <citation type="journal article" date="2017" name="Int J Environ Stud">
        <title>Does the Miocene-Pliocene relict legume Oxytropis triphylla form nitrogen-fixing nodules with a combination of bacterial strains?</title>
        <authorList>
            <person name="Safronova V."/>
            <person name="Belimov A."/>
            <person name="Sazanova A."/>
            <person name="Kuznetsova I."/>
            <person name="Popova J."/>
            <person name="Andronov E."/>
            <person name="Verkhozina A."/>
            <person name="Tikhonovich I."/>
        </authorList>
    </citation>
    <scope>NUCLEOTIDE SEQUENCE [LARGE SCALE GENOMIC DNA]</scope>
    <source>
        <strain evidence="7">Tri-38</strain>
    </source>
</reference>
<dbReference type="SUPFAM" id="SSF56300">
    <property type="entry name" value="Metallo-dependent phosphatases"/>
    <property type="match status" value="1"/>
</dbReference>
<keyword evidence="7" id="KW-1185">Reference proteome</keyword>
<evidence type="ECO:0000259" key="5">
    <source>
        <dbReference type="Pfam" id="PF00149"/>
    </source>
</evidence>
<dbReference type="Gene3D" id="3.60.21.10">
    <property type="match status" value="1"/>
</dbReference>
<keyword evidence="1" id="KW-0479">Metal-binding</keyword>
<comment type="caution">
    <text evidence="6">The sequence shown here is derived from an EMBL/GenBank/DDBJ whole genome shotgun (WGS) entry which is preliminary data.</text>
</comment>
<accession>A0A2N9VXR7</accession>
<dbReference type="GO" id="GO:0046872">
    <property type="term" value="F:metal ion binding"/>
    <property type="evidence" value="ECO:0007669"/>
    <property type="project" value="UniProtKB-KW"/>
</dbReference>
<keyword evidence="2" id="KW-0378">Hydrolase</keyword>
<evidence type="ECO:0000256" key="4">
    <source>
        <dbReference type="ARBA" id="ARBA00025742"/>
    </source>
</evidence>
<dbReference type="PANTHER" id="PTHR42988">
    <property type="entry name" value="PHOSPHOHYDROLASE"/>
    <property type="match status" value="1"/>
</dbReference>
<dbReference type="KEGG" id="pht:BLM14_28805"/>
<evidence type="ECO:0000256" key="3">
    <source>
        <dbReference type="ARBA" id="ARBA00023004"/>
    </source>
</evidence>
<evidence type="ECO:0000256" key="1">
    <source>
        <dbReference type="ARBA" id="ARBA00022723"/>
    </source>
</evidence>
<dbReference type="EMBL" id="MZMT01000033">
    <property type="protein sequence ID" value="PIO44285.1"/>
    <property type="molecule type" value="Genomic_DNA"/>
</dbReference>
<dbReference type="RefSeq" id="WP_100003582.1">
    <property type="nucleotide sequence ID" value="NZ_CP017944.1"/>
</dbReference>
<dbReference type="InterPro" id="IPR026575">
    <property type="entry name" value="GpdQ/CpdA-like"/>
</dbReference>
<dbReference type="GO" id="GO:0004112">
    <property type="term" value="F:cyclic-nucleotide phosphodiesterase activity"/>
    <property type="evidence" value="ECO:0007669"/>
    <property type="project" value="InterPro"/>
</dbReference>
<dbReference type="InterPro" id="IPR050884">
    <property type="entry name" value="CNP_phosphodiesterase-III"/>
</dbReference>
<dbReference type="CDD" id="cd07402">
    <property type="entry name" value="MPP_GpdQ"/>
    <property type="match status" value="1"/>
</dbReference>
<protein>
    <submittedName>
        <fullName evidence="6">Phosphodiesterase</fullName>
    </submittedName>
</protein>
<evidence type="ECO:0000256" key="2">
    <source>
        <dbReference type="ARBA" id="ARBA00022801"/>
    </source>
</evidence>
<gene>
    <name evidence="6" type="ORF">B5P45_13515</name>
</gene>
<proteinExistence type="inferred from homology"/>
<keyword evidence="3" id="KW-0408">Iron</keyword>
<dbReference type="InterPro" id="IPR004843">
    <property type="entry name" value="Calcineurin-like_PHP"/>
</dbReference>
<dbReference type="OrthoDB" id="651281at2"/>
<name>A0A2N9VXR7_9HYPH</name>
<feature type="domain" description="Calcineurin-like phosphoesterase" evidence="5">
    <location>
        <begin position="1"/>
        <end position="194"/>
    </location>
</feature>
<organism evidence="6 7">
    <name type="scientific">Phyllobacterium zundukense</name>
    <dbReference type="NCBI Taxonomy" id="1867719"/>
    <lineage>
        <taxon>Bacteria</taxon>
        <taxon>Pseudomonadati</taxon>
        <taxon>Pseudomonadota</taxon>
        <taxon>Alphaproteobacteria</taxon>
        <taxon>Hyphomicrobiales</taxon>
        <taxon>Phyllobacteriaceae</taxon>
        <taxon>Phyllobacterium</taxon>
    </lineage>
</organism>
<sequence>MKIIQVTDLHLVTPGETLCGLDPLARLQACIADINQNHPDAELVIFSGDLSETGSEVTYRALAEELTHLVPPFRLMLGNHDNRLAFRHVFETANREDGFIHSVEDLAEGRLIMLDTLLPGRPEGRLDEARLRWLQKRLEEAKDRAVFLFSHHPPFPIHMPLLDRMGIIEADALYVLLKQHGNVRHIFAGHAHRPIAGSWRGIPVSVLRGTNHQSALDFSPDKIAVTHEPPAYAVIFIDRDSVIVHFHDFLDRSAAYR</sequence>
<dbReference type="AlphaFoldDB" id="A0A2N9VXR7"/>
<dbReference type="Pfam" id="PF00149">
    <property type="entry name" value="Metallophos"/>
    <property type="match status" value="1"/>
</dbReference>
<dbReference type="PANTHER" id="PTHR42988:SF2">
    <property type="entry name" value="CYCLIC NUCLEOTIDE PHOSPHODIESTERASE CBUA0032-RELATED"/>
    <property type="match status" value="1"/>
</dbReference>
<comment type="similarity">
    <text evidence="4">Belongs to the cyclic nucleotide phosphodiesterase class-III family.</text>
</comment>
<dbReference type="Proteomes" id="UP000232163">
    <property type="component" value="Unassembled WGS sequence"/>
</dbReference>
<dbReference type="InterPro" id="IPR029052">
    <property type="entry name" value="Metallo-depent_PP-like"/>
</dbReference>